<evidence type="ECO:0000313" key="2">
    <source>
        <dbReference type="EMBL" id="AWP11307.1"/>
    </source>
</evidence>
<sequence length="182" mass="20257">MERHQAGQEDRLMEVQIGMEVVRQPRASPVNRHACLKCMVALATAMGLVIVALVAGFVLQYFVFAPSCNQDARPLSDAAKVHISRTLKKGGEQGSYDIFTVDKTATYLIYGWVKLSDVANEEIVLKQTDVNNEGQNEGTIQKRTVSNTEIFFFEKLLLANGVRISITSKSVVTDGLFHFYEL</sequence>
<keyword evidence="1" id="KW-0812">Transmembrane</keyword>
<keyword evidence="1" id="KW-0472">Membrane</keyword>
<organism evidence="2 3">
    <name type="scientific">Scophthalmus maximus</name>
    <name type="common">Turbot</name>
    <name type="synonym">Psetta maxima</name>
    <dbReference type="NCBI Taxonomy" id="52904"/>
    <lineage>
        <taxon>Eukaryota</taxon>
        <taxon>Metazoa</taxon>
        <taxon>Chordata</taxon>
        <taxon>Craniata</taxon>
        <taxon>Vertebrata</taxon>
        <taxon>Euteleostomi</taxon>
        <taxon>Actinopterygii</taxon>
        <taxon>Neopterygii</taxon>
        <taxon>Teleostei</taxon>
        <taxon>Neoteleostei</taxon>
        <taxon>Acanthomorphata</taxon>
        <taxon>Carangaria</taxon>
        <taxon>Pleuronectiformes</taxon>
        <taxon>Pleuronectoidei</taxon>
        <taxon>Scophthalmidae</taxon>
        <taxon>Scophthalmus</taxon>
    </lineage>
</organism>
<dbReference type="AlphaFoldDB" id="A0A2U9C401"/>
<reference evidence="2 3" key="1">
    <citation type="submission" date="2017-12" db="EMBL/GenBank/DDBJ databases">
        <title>Integrating genomic resources of turbot (Scophthalmus maximus) in depth evaluation of genetic and physical mapping variation across individuals.</title>
        <authorList>
            <person name="Martinez P."/>
        </authorList>
    </citation>
    <scope>NUCLEOTIDE SEQUENCE [LARGE SCALE GENOMIC DNA]</scope>
</reference>
<keyword evidence="1" id="KW-1133">Transmembrane helix</keyword>
<proteinExistence type="predicted"/>
<feature type="transmembrane region" description="Helical" evidence="1">
    <location>
        <begin position="40"/>
        <end position="64"/>
    </location>
</feature>
<evidence type="ECO:0000256" key="1">
    <source>
        <dbReference type="SAM" id="Phobius"/>
    </source>
</evidence>
<keyword evidence="3" id="KW-1185">Reference proteome</keyword>
<evidence type="ECO:0008006" key="4">
    <source>
        <dbReference type="Google" id="ProtNLM"/>
    </source>
</evidence>
<accession>A0A2U9C401</accession>
<protein>
    <recommendedName>
        <fullName evidence="4">TNF family profile domain-containing protein</fullName>
    </recommendedName>
</protein>
<dbReference type="Proteomes" id="UP000246464">
    <property type="component" value="Chromosome 12"/>
</dbReference>
<dbReference type="EMBL" id="CP026254">
    <property type="protein sequence ID" value="AWP11307.1"/>
    <property type="molecule type" value="Genomic_DNA"/>
</dbReference>
<name>A0A2U9C401_SCOMX</name>
<evidence type="ECO:0000313" key="3">
    <source>
        <dbReference type="Proteomes" id="UP000246464"/>
    </source>
</evidence>
<gene>
    <name evidence="2" type="ORF">SMAX5B_017684</name>
</gene>